<dbReference type="InterPro" id="IPR003599">
    <property type="entry name" value="Ig_sub"/>
</dbReference>
<accession>A0ABM4DDL7</accession>
<dbReference type="SUPFAM" id="SSF48726">
    <property type="entry name" value="Immunoglobulin"/>
    <property type="match status" value="2"/>
</dbReference>
<dbReference type="GeneID" id="105846316"/>
<dbReference type="SUPFAM" id="SSF47986">
    <property type="entry name" value="DEATH domain"/>
    <property type="match status" value="1"/>
</dbReference>
<dbReference type="Gene3D" id="1.10.533.10">
    <property type="entry name" value="Death Domain, Fas"/>
    <property type="match status" value="1"/>
</dbReference>
<dbReference type="Pfam" id="PF13927">
    <property type="entry name" value="Ig_3"/>
    <property type="match status" value="1"/>
</dbReference>
<reference evidence="6" key="1">
    <citation type="submission" date="2025-08" db="UniProtKB">
        <authorList>
            <consortium name="RefSeq"/>
        </authorList>
    </citation>
    <scope>IDENTIFICATION</scope>
</reference>
<dbReference type="SUPFAM" id="SSF52129">
    <property type="entry name" value="Caspase-like"/>
    <property type="match status" value="1"/>
</dbReference>
<dbReference type="RefSeq" id="XP_065672501.1">
    <property type="nucleotide sequence ID" value="XM_065816429.1"/>
</dbReference>
<feature type="domain" description="Immunoglobulin subtype 2" evidence="3">
    <location>
        <begin position="117"/>
        <end position="175"/>
    </location>
</feature>
<dbReference type="Gene3D" id="3.40.50.1460">
    <property type="match status" value="1"/>
</dbReference>
<evidence type="ECO:0000259" key="2">
    <source>
        <dbReference type="SMART" id="SM00115"/>
    </source>
</evidence>
<comment type="similarity">
    <text evidence="1">Belongs to the peptidase C14A family.</text>
</comment>
<dbReference type="InterPro" id="IPR052039">
    <property type="entry name" value="Caspase-related_regulators"/>
</dbReference>
<dbReference type="SMART" id="SM00115">
    <property type="entry name" value="CASc"/>
    <property type="match status" value="1"/>
</dbReference>
<proteinExistence type="inferred from homology"/>
<keyword evidence="5" id="KW-1185">Reference proteome</keyword>
<evidence type="ECO:0000313" key="6">
    <source>
        <dbReference type="RefSeq" id="XP_065672501.1"/>
    </source>
</evidence>
<dbReference type="InterPro" id="IPR033540">
    <property type="entry name" value="MALT1_IG-like_dom_sf"/>
</dbReference>
<dbReference type="Gene3D" id="2.60.40.10">
    <property type="entry name" value="Immunoglobulins"/>
    <property type="match status" value="2"/>
</dbReference>
<protein>
    <submittedName>
        <fullName evidence="6">Mucosa-associated lymphoid tissue lymphoma translocation protein 1 isoform X3</fullName>
    </submittedName>
</protein>
<dbReference type="InterPro" id="IPR011600">
    <property type="entry name" value="Pept_C14_caspase"/>
</dbReference>
<dbReference type="InterPro" id="IPR013783">
    <property type="entry name" value="Ig-like_fold"/>
</dbReference>
<dbReference type="InterPro" id="IPR003598">
    <property type="entry name" value="Ig_sub2"/>
</dbReference>
<evidence type="ECO:0000313" key="5">
    <source>
        <dbReference type="Proteomes" id="UP001652625"/>
    </source>
</evidence>
<organism evidence="5 6">
    <name type="scientific">Hydra vulgaris</name>
    <name type="common">Hydra</name>
    <name type="synonym">Hydra attenuata</name>
    <dbReference type="NCBI Taxonomy" id="6087"/>
    <lineage>
        <taxon>Eukaryota</taxon>
        <taxon>Metazoa</taxon>
        <taxon>Cnidaria</taxon>
        <taxon>Hydrozoa</taxon>
        <taxon>Hydroidolina</taxon>
        <taxon>Anthoathecata</taxon>
        <taxon>Aplanulata</taxon>
        <taxon>Hydridae</taxon>
        <taxon>Hydra</taxon>
    </lineage>
</organism>
<dbReference type="Gene3D" id="2.60.40.3360">
    <property type="match status" value="1"/>
</dbReference>
<dbReference type="Pfam" id="PF00656">
    <property type="entry name" value="Peptidase_C14"/>
    <property type="match status" value="1"/>
</dbReference>
<dbReference type="InterPro" id="IPR011029">
    <property type="entry name" value="DEATH-like_dom_sf"/>
</dbReference>
<gene>
    <name evidence="6" type="primary">LOC105846316</name>
</gene>
<dbReference type="InterPro" id="IPR036179">
    <property type="entry name" value="Ig-like_dom_sf"/>
</dbReference>
<feature type="domain" description="Immunoglobulin" evidence="4">
    <location>
        <begin position="111"/>
        <end position="187"/>
    </location>
</feature>
<dbReference type="PANTHER" id="PTHR22576:SF37">
    <property type="entry name" value="MUCOSA-ASSOCIATED LYMPHOID TISSUE LYMPHOMA TRANSLOCATION PROTEIN 1"/>
    <property type="match status" value="1"/>
</dbReference>
<dbReference type="PANTHER" id="PTHR22576">
    <property type="entry name" value="MUCOSA ASSOCIATED LYMPHOID TISSUE LYMPHOMA TRANSLOCATION PROTEIN 1/PARACASPASE"/>
    <property type="match status" value="1"/>
</dbReference>
<evidence type="ECO:0000259" key="4">
    <source>
        <dbReference type="SMART" id="SM00409"/>
    </source>
</evidence>
<dbReference type="InterPro" id="IPR015917">
    <property type="entry name" value="Pept_C14A"/>
</dbReference>
<sequence>MDNQINPNTQIRKLPYRILRDIAALLDIPGNRDWKALIAQMPDNKYTPAQISMFERQSLRMGGSPSYELLKDLGFQLMEVAELAAYLEAIDNQEALLLIKTHEHVTITMHPSSEVVQVGGSITLYCQATGFPKPCYQWFHSNNCLKGQCLSTLKLNNITMAMEGKYYCKVTNPVGSAYSNNADVHVVPMVANIVNGVTAPICSVECKDENHNETLKDVASTYVDSGQYYKLSSSTHANNYQWYKNGYPIPGECKKSLIFEPFHAGDEGHYSCKADINGHVEFSDEESLHLGIGSLSFKNKQFATAKLALVIANQNYMSPRNKGEQLVHPINDAKLLTEKLTNIGFKVTCLVDLTKKEMEHAVDGFCKLLGCAYGMYSLFYFSGHGFEVNGKTYLVPVDASASWTTDSAMSAENILSTIQLCKKTKLDVLLLDVCRVSANIKEDLSSFAPFVPGAQSVIGYSTCPQSQSFERRNDKNGIYMKHLSKFICENMQVENLLFEVGAAVRKETECHHLTNTMSPSVKSTTTEKFSLCDKILQGTGFVSGERDPTVEWFAFHRLPSNRVIEFDMGVFVEVRFEYVCSNTCFCVLYVQKVGQTKNCKPFLQEISDDHSCIKYDNVEDSFTEFISKSIRFDSVTSSSTSVNQEDRERWTLLTSTQRLNGPCIMKVRVEFEYNDERYILTQKLVYTPEEFGIISFFNAGF</sequence>
<dbReference type="SMART" id="SM00409">
    <property type="entry name" value="IG"/>
    <property type="match status" value="1"/>
</dbReference>
<dbReference type="SMART" id="SM00408">
    <property type="entry name" value="IGc2"/>
    <property type="match status" value="2"/>
</dbReference>
<evidence type="ECO:0000256" key="1">
    <source>
        <dbReference type="ARBA" id="ARBA00010134"/>
    </source>
</evidence>
<feature type="domain" description="Immunoglobulin subtype 2" evidence="3">
    <location>
        <begin position="224"/>
        <end position="279"/>
    </location>
</feature>
<dbReference type="Proteomes" id="UP001652625">
    <property type="component" value="Chromosome 13"/>
</dbReference>
<evidence type="ECO:0000259" key="3">
    <source>
        <dbReference type="SMART" id="SM00408"/>
    </source>
</evidence>
<dbReference type="InterPro" id="IPR029030">
    <property type="entry name" value="Caspase-like_dom_sf"/>
</dbReference>
<name>A0ABM4DDL7_HYDVU</name>
<feature type="domain" description="Peptidase C14A caspase catalytic" evidence="2">
    <location>
        <begin position="296"/>
        <end position="533"/>
    </location>
</feature>